<proteinExistence type="predicted"/>
<sequence>MRPAGVAAFALRKAEKSAIYAYEQAHSAELSAEELKVFKRQKAAWSFFEACPPGYKKVILHWVTTAKKAETRAARLKTLIEACAAGKRLR</sequence>
<keyword evidence="2" id="KW-1185">Reference proteome</keyword>
<evidence type="ECO:0000313" key="1">
    <source>
        <dbReference type="EMBL" id="MDN3921369.1"/>
    </source>
</evidence>
<organism evidence="1 2">
    <name type="scientific">Roseateles violae</name>
    <dbReference type="NCBI Taxonomy" id="3058042"/>
    <lineage>
        <taxon>Bacteria</taxon>
        <taxon>Pseudomonadati</taxon>
        <taxon>Pseudomonadota</taxon>
        <taxon>Betaproteobacteria</taxon>
        <taxon>Burkholderiales</taxon>
        <taxon>Sphaerotilaceae</taxon>
        <taxon>Roseateles</taxon>
    </lineage>
</organism>
<dbReference type="RefSeq" id="WP_290359667.1">
    <property type="nucleotide sequence ID" value="NZ_JAUHHC010000003.1"/>
</dbReference>
<reference evidence="1 2" key="1">
    <citation type="submission" date="2023-06" db="EMBL/GenBank/DDBJ databases">
        <title>Pelomonas sp. PFR6 16S ribosomal RNA gene Genome sequencing and assembly.</title>
        <authorList>
            <person name="Woo H."/>
        </authorList>
    </citation>
    <scope>NUCLEOTIDE SEQUENCE [LARGE SCALE GENOMIC DNA]</scope>
    <source>
        <strain evidence="1 2">PFR6</strain>
    </source>
</reference>
<gene>
    <name evidence="1" type="ORF">QWJ38_13830</name>
</gene>
<evidence type="ECO:0000313" key="2">
    <source>
        <dbReference type="Proteomes" id="UP001228044"/>
    </source>
</evidence>
<dbReference type="Pfam" id="PF13376">
    <property type="entry name" value="OmdA"/>
    <property type="match status" value="1"/>
</dbReference>
<accession>A0ABT8DSS1</accession>
<comment type="caution">
    <text evidence="1">The sequence shown here is derived from an EMBL/GenBank/DDBJ whole genome shotgun (WGS) entry which is preliminary data.</text>
</comment>
<name>A0ABT8DSS1_9BURK</name>
<protein>
    <submittedName>
        <fullName evidence="1">YdeI/OmpD-associated family protein</fullName>
    </submittedName>
</protein>
<dbReference type="EMBL" id="JAUHHC010000003">
    <property type="protein sequence ID" value="MDN3921369.1"/>
    <property type="molecule type" value="Genomic_DNA"/>
</dbReference>
<dbReference type="Proteomes" id="UP001228044">
    <property type="component" value="Unassembled WGS sequence"/>
</dbReference>